<feature type="transmembrane region" description="Helical" evidence="1">
    <location>
        <begin position="400"/>
        <end position="418"/>
    </location>
</feature>
<feature type="transmembrane region" description="Helical" evidence="1">
    <location>
        <begin position="425"/>
        <end position="447"/>
    </location>
</feature>
<dbReference type="InterPro" id="IPR011435">
    <property type="entry name" value="UmpAB"/>
</dbReference>
<feature type="transmembrane region" description="Helical" evidence="1">
    <location>
        <begin position="12"/>
        <end position="34"/>
    </location>
</feature>
<feature type="transmembrane region" description="Helical" evidence="1">
    <location>
        <begin position="215"/>
        <end position="236"/>
    </location>
</feature>
<dbReference type="EMBL" id="DVHK01000018">
    <property type="protein sequence ID" value="HIR66568.1"/>
    <property type="molecule type" value="Genomic_DNA"/>
</dbReference>
<proteinExistence type="predicted"/>
<protein>
    <submittedName>
        <fullName evidence="2">DUF1538 domain-containing protein</fullName>
    </submittedName>
</protein>
<feature type="transmembrane region" description="Helical" evidence="1">
    <location>
        <begin position="188"/>
        <end position="208"/>
    </location>
</feature>
<feature type="transmembrane region" description="Helical" evidence="1">
    <location>
        <begin position="376"/>
        <end position="394"/>
    </location>
</feature>
<accession>A0A9D1E4X5</accession>
<comment type="caution">
    <text evidence="2">The sequence shown here is derived from an EMBL/GenBank/DDBJ whole genome shotgun (WGS) entry which is preliminary data.</text>
</comment>
<feature type="transmembrane region" description="Helical" evidence="1">
    <location>
        <begin position="151"/>
        <end position="168"/>
    </location>
</feature>
<dbReference type="Pfam" id="PF07556">
    <property type="entry name" value="DUF1538"/>
    <property type="match status" value="2"/>
</dbReference>
<feature type="transmembrane region" description="Helical" evidence="1">
    <location>
        <begin position="334"/>
        <end position="355"/>
    </location>
</feature>
<feature type="transmembrane region" description="Helical" evidence="1">
    <location>
        <begin position="123"/>
        <end position="144"/>
    </location>
</feature>
<evidence type="ECO:0000256" key="1">
    <source>
        <dbReference type="SAM" id="Phobius"/>
    </source>
</evidence>
<sequence>MLKILLSKLKEAVTSVAPVTLIVIIISLTPAVNLTATETAAFIISAIALIAGIALFNLGADLAMTPMGEQMGSGLTKSKKLWILIGVCFVMGLLITIAEPDLTVLANQVKDIMPGGGDTGSTLLIVTVGAGVGIFLVLAVLKIIFHKDLSMLIMFFYLMLFAVCAVLAEQGKFELIPLSFDSGGVTTGPITVPFIMALGVGIATTVGGRNASENSFGLVAMCSVGPIIAVMILSLMSGGSLSQYDTSIYEIDIAGLGQILAGKLGDVALALGLIVVFFLILQFTVLKLPKQKLIQIAIGIGYTYLGLVIFLTAVEAGFMPIGFKIGEQLAAFSQPLLIVFGFIIGLVVVLAEPAVHVLNKQVEEITGGGVKKLEMMLALSIAVGISIGLSIIRMIYQFSILYYLIPGYLISLGLSFFVPKMYTAIAFDSGGVASGPLTSSFILPLVIGACEAASGNSNIYNLAFGVVAMVAMTPLITIQLLGFKAVTAARVREKITLRRILAADDEQIIYFK</sequence>
<keyword evidence="1" id="KW-1133">Transmembrane helix</keyword>
<organism evidence="2 3">
    <name type="scientific">Candidatus Coproplasma avicola</name>
    <dbReference type="NCBI Taxonomy" id="2840744"/>
    <lineage>
        <taxon>Bacteria</taxon>
        <taxon>Bacillati</taxon>
        <taxon>Bacillota</taxon>
        <taxon>Clostridia</taxon>
        <taxon>Eubacteriales</taxon>
        <taxon>Candidatus Coproplasma</taxon>
    </lineage>
</organism>
<name>A0A9D1E4X5_9FIRM</name>
<reference evidence="2" key="2">
    <citation type="journal article" date="2021" name="PeerJ">
        <title>Extensive microbial diversity within the chicken gut microbiome revealed by metagenomics and culture.</title>
        <authorList>
            <person name="Gilroy R."/>
            <person name="Ravi A."/>
            <person name="Getino M."/>
            <person name="Pursley I."/>
            <person name="Horton D.L."/>
            <person name="Alikhan N.F."/>
            <person name="Baker D."/>
            <person name="Gharbi K."/>
            <person name="Hall N."/>
            <person name="Watson M."/>
            <person name="Adriaenssens E.M."/>
            <person name="Foster-Nyarko E."/>
            <person name="Jarju S."/>
            <person name="Secka A."/>
            <person name="Antonio M."/>
            <person name="Oren A."/>
            <person name="Chaudhuri R.R."/>
            <person name="La Ragione R."/>
            <person name="Hildebrand F."/>
            <person name="Pallen M.J."/>
        </authorList>
    </citation>
    <scope>NUCLEOTIDE SEQUENCE</scope>
    <source>
        <strain evidence="2">ChiW16-3235</strain>
    </source>
</reference>
<feature type="transmembrane region" description="Helical" evidence="1">
    <location>
        <begin position="459"/>
        <end position="483"/>
    </location>
</feature>
<evidence type="ECO:0000313" key="3">
    <source>
        <dbReference type="Proteomes" id="UP000823913"/>
    </source>
</evidence>
<reference evidence="2" key="1">
    <citation type="submission" date="2020-10" db="EMBL/GenBank/DDBJ databases">
        <authorList>
            <person name="Gilroy R."/>
        </authorList>
    </citation>
    <scope>NUCLEOTIDE SEQUENCE</scope>
    <source>
        <strain evidence="2">ChiW16-3235</strain>
    </source>
</reference>
<gene>
    <name evidence="2" type="ORF">IAB94_00805</name>
</gene>
<feature type="transmembrane region" description="Helical" evidence="1">
    <location>
        <begin position="293"/>
        <end position="314"/>
    </location>
</feature>
<keyword evidence="1" id="KW-0472">Membrane</keyword>
<evidence type="ECO:0000313" key="2">
    <source>
        <dbReference type="EMBL" id="HIR66568.1"/>
    </source>
</evidence>
<feature type="transmembrane region" description="Helical" evidence="1">
    <location>
        <begin position="40"/>
        <end position="60"/>
    </location>
</feature>
<dbReference type="Proteomes" id="UP000823913">
    <property type="component" value="Unassembled WGS sequence"/>
</dbReference>
<feature type="transmembrane region" description="Helical" evidence="1">
    <location>
        <begin position="81"/>
        <end position="98"/>
    </location>
</feature>
<dbReference type="AlphaFoldDB" id="A0A9D1E4X5"/>
<keyword evidence="1" id="KW-0812">Transmembrane</keyword>
<feature type="transmembrane region" description="Helical" evidence="1">
    <location>
        <begin position="267"/>
        <end position="286"/>
    </location>
</feature>